<dbReference type="PANTHER" id="PTHR43845">
    <property type="entry name" value="BLR5969 PROTEIN"/>
    <property type="match status" value="1"/>
</dbReference>
<gene>
    <name evidence="1" type="ORF">P154DRAFT_444171</name>
</gene>
<keyword evidence="2" id="KW-1185">Reference proteome</keyword>
<evidence type="ECO:0000313" key="1">
    <source>
        <dbReference type="EMBL" id="KAF1996085.1"/>
    </source>
</evidence>
<dbReference type="Proteomes" id="UP000799779">
    <property type="component" value="Unassembled WGS sequence"/>
</dbReference>
<dbReference type="PANTHER" id="PTHR43845:SF1">
    <property type="entry name" value="BLR5969 PROTEIN"/>
    <property type="match status" value="1"/>
</dbReference>
<protein>
    <recommendedName>
        <fullName evidence="3">AMP-dependent synthetase/ligase domain-containing protein</fullName>
    </recommendedName>
</protein>
<accession>A0A6A5WAD6</accession>
<evidence type="ECO:0008006" key="3">
    <source>
        <dbReference type="Google" id="ProtNLM"/>
    </source>
</evidence>
<dbReference type="OrthoDB" id="10047078at2759"/>
<organism evidence="1 2">
    <name type="scientific">Amniculicola lignicola CBS 123094</name>
    <dbReference type="NCBI Taxonomy" id="1392246"/>
    <lineage>
        <taxon>Eukaryota</taxon>
        <taxon>Fungi</taxon>
        <taxon>Dikarya</taxon>
        <taxon>Ascomycota</taxon>
        <taxon>Pezizomycotina</taxon>
        <taxon>Dothideomycetes</taxon>
        <taxon>Pleosporomycetidae</taxon>
        <taxon>Pleosporales</taxon>
        <taxon>Amniculicolaceae</taxon>
        <taxon>Amniculicola</taxon>
    </lineage>
</organism>
<dbReference type="EMBL" id="ML977629">
    <property type="protein sequence ID" value="KAF1996085.1"/>
    <property type="molecule type" value="Genomic_DNA"/>
</dbReference>
<sequence length="465" mass="51456">MAVGSTYTLSEVLAVATLHPFYSNAQYPPDEETINAARSRAVNLCTKASLRNWPLLRKESLYAAITGLIGDTSSLNTYRDNAYMSITGGGGMYSKPLYFCTDAFENRRQRASFGRFMEITGVIKRGDLVLSTHWGGEFYRSLDLTLEIMENAGASVLAAGKDMGLHRVIRSLQDFQVNVLTGDGSQVVQIAHYVSTLDPTERGKIKLAKIIYTSEALTELQKEYIHSVFGPSIKIYSVLGSAEAGPYGVSNPDLSSNTSSSSTDFLIDTRTMVTEVFPLSLISCETDGDVLPQGNTGLIVQTSLNRLRNPVVRYLTGDIGSIHPLPEQARAIVPDADLPFLQILRLQGRDPRFSFTWNGEYIEFANLKALMNEPEFGILQWQVILDQMEDSKEISLEVRLLCSSRGDAACEAALSARLRELLVVCSTVEHRFRITFVHDMTGFERSETGQKVIKFIDRSAQGICP</sequence>
<name>A0A6A5WAD6_9PLEO</name>
<dbReference type="SUPFAM" id="SSF56801">
    <property type="entry name" value="Acetyl-CoA synthetase-like"/>
    <property type="match status" value="1"/>
</dbReference>
<dbReference type="Gene3D" id="3.40.50.12780">
    <property type="entry name" value="N-terminal domain of ligase-like"/>
    <property type="match status" value="1"/>
</dbReference>
<reference evidence="1" key="1">
    <citation type="journal article" date="2020" name="Stud. Mycol.">
        <title>101 Dothideomycetes genomes: a test case for predicting lifestyles and emergence of pathogens.</title>
        <authorList>
            <person name="Haridas S."/>
            <person name="Albert R."/>
            <person name="Binder M."/>
            <person name="Bloem J."/>
            <person name="Labutti K."/>
            <person name="Salamov A."/>
            <person name="Andreopoulos B."/>
            <person name="Baker S."/>
            <person name="Barry K."/>
            <person name="Bills G."/>
            <person name="Bluhm B."/>
            <person name="Cannon C."/>
            <person name="Castanera R."/>
            <person name="Culley D."/>
            <person name="Daum C."/>
            <person name="Ezra D."/>
            <person name="Gonzalez J."/>
            <person name="Henrissat B."/>
            <person name="Kuo A."/>
            <person name="Liang C."/>
            <person name="Lipzen A."/>
            <person name="Lutzoni F."/>
            <person name="Magnuson J."/>
            <person name="Mondo S."/>
            <person name="Nolan M."/>
            <person name="Ohm R."/>
            <person name="Pangilinan J."/>
            <person name="Park H.-J."/>
            <person name="Ramirez L."/>
            <person name="Alfaro M."/>
            <person name="Sun H."/>
            <person name="Tritt A."/>
            <person name="Yoshinaga Y."/>
            <person name="Zwiers L.-H."/>
            <person name="Turgeon B."/>
            <person name="Goodwin S."/>
            <person name="Spatafora J."/>
            <person name="Crous P."/>
            <person name="Grigoriev I."/>
        </authorList>
    </citation>
    <scope>NUCLEOTIDE SEQUENCE</scope>
    <source>
        <strain evidence="1">CBS 123094</strain>
    </source>
</reference>
<evidence type="ECO:0000313" key="2">
    <source>
        <dbReference type="Proteomes" id="UP000799779"/>
    </source>
</evidence>
<proteinExistence type="predicted"/>
<dbReference type="InterPro" id="IPR042099">
    <property type="entry name" value="ANL_N_sf"/>
</dbReference>
<dbReference type="AlphaFoldDB" id="A0A6A5WAD6"/>